<protein>
    <recommendedName>
        <fullName evidence="3">BTB domain-containing protein</fullName>
    </recommendedName>
</protein>
<gene>
    <name evidence="1" type="ORF">FA13DRAFT_1785658</name>
</gene>
<sequence length="314" mass="34827">MSTSSYLCSSTLPIVSPRSSVLGSGDKTMLDESVKCPVTDCILPVDIVLRSSDQVLIGAHQANLAQFSEGFPTPSDVKATDDPVDLTEDSLTLRLLVHFTHKQRYPNLSITGTPVGTIFSLAEAAEKYLVYSAMVACNMRIDDSYVVELDPASALVYGVKFNYPGVANRAALWALTRRSVDDVVKAFGAGYESYSLSWVRYRETFLSLMGTMTRGSNSYFKYKGTFSSCTDEHWRLFYISVLADLPLTPGRFLSTLIDKGTPRDFLTTIIQNHRSYIEGGRVCGQCRKRMNNWSAEFSAELTAIKPFDTFLPLC</sequence>
<dbReference type="AlphaFoldDB" id="A0A4Y7TW06"/>
<evidence type="ECO:0000313" key="2">
    <source>
        <dbReference type="Proteomes" id="UP000298030"/>
    </source>
</evidence>
<dbReference type="Proteomes" id="UP000298030">
    <property type="component" value="Unassembled WGS sequence"/>
</dbReference>
<organism evidence="1 2">
    <name type="scientific">Coprinellus micaceus</name>
    <name type="common">Glistening ink-cap mushroom</name>
    <name type="synonym">Coprinus micaceus</name>
    <dbReference type="NCBI Taxonomy" id="71717"/>
    <lineage>
        <taxon>Eukaryota</taxon>
        <taxon>Fungi</taxon>
        <taxon>Dikarya</taxon>
        <taxon>Basidiomycota</taxon>
        <taxon>Agaricomycotina</taxon>
        <taxon>Agaricomycetes</taxon>
        <taxon>Agaricomycetidae</taxon>
        <taxon>Agaricales</taxon>
        <taxon>Agaricineae</taxon>
        <taxon>Psathyrellaceae</taxon>
        <taxon>Coprinellus</taxon>
    </lineage>
</organism>
<keyword evidence="2" id="KW-1185">Reference proteome</keyword>
<reference evidence="1 2" key="1">
    <citation type="journal article" date="2019" name="Nat. Ecol. Evol.">
        <title>Megaphylogeny resolves global patterns of mushroom evolution.</title>
        <authorList>
            <person name="Varga T."/>
            <person name="Krizsan K."/>
            <person name="Foldi C."/>
            <person name="Dima B."/>
            <person name="Sanchez-Garcia M."/>
            <person name="Sanchez-Ramirez S."/>
            <person name="Szollosi G.J."/>
            <person name="Szarkandi J.G."/>
            <person name="Papp V."/>
            <person name="Albert L."/>
            <person name="Andreopoulos W."/>
            <person name="Angelini C."/>
            <person name="Antonin V."/>
            <person name="Barry K.W."/>
            <person name="Bougher N.L."/>
            <person name="Buchanan P."/>
            <person name="Buyck B."/>
            <person name="Bense V."/>
            <person name="Catcheside P."/>
            <person name="Chovatia M."/>
            <person name="Cooper J."/>
            <person name="Damon W."/>
            <person name="Desjardin D."/>
            <person name="Finy P."/>
            <person name="Geml J."/>
            <person name="Haridas S."/>
            <person name="Hughes K."/>
            <person name="Justo A."/>
            <person name="Karasinski D."/>
            <person name="Kautmanova I."/>
            <person name="Kiss B."/>
            <person name="Kocsube S."/>
            <person name="Kotiranta H."/>
            <person name="LaButti K.M."/>
            <person name="Lechner B.E."/>
            <person name="Liimatainen K."/>
            <person name="Lipzen A."/>
            <person name="Lukacs Z."/>
            <person name="Mihaltcheva S."/>
            <person name="Morgado L.N."/>
            <person name="Niskanen T."/>
            <person name="Noordeloos M.E."/>
            <person name="Ohm R.A."/>
            <person name="Ortiz-Santana B."/>
            <person name="Ovrebo C."/>
            <person name="Racz N."/>
            <person name="Riley R."/>
            <person name="Savchenko A."/>
            <person name="Shiryaev A."/>
            <person name="Soop K."/>
            <person name="Spirin V."/>
            <person name="Szebenyi C."/>
            <person name="Tomsovsky M."/>
            <person name="Tulloss R.E."/>
            <person name="Uehling J."/>
            <person name="Grigoriev I.V."/>
            <person name="Vagvolgyi C."/>
            <person name="Papp T."/>
            <person name="Martin F.M."/>
            <person name="Miettinen O."/>
            <person name="Hibbett D.S."/>
            <person name="Nagy L.G."/>
        </authorList>
    </citation>
    <scope>NUCLEOTIDE SEQUENCE [LARGE SCALE GENOMIC DNA]</scope>
    <source>
        <strain evidence="1 2">FP101781</strain>
    </source>
</reference>
<evidence type="ECO:0000313" key="1">
    <source>
        <dbReference type="EMBL" id="TEB37749.1"/>
    </source>
</evidence>
<name>A0A4Y7TW06_COPMI</name>
<comment type="caution">
    <text evidence="1">The sequence shown here is derived from an EMBL/GenBank/DDBJ whole genome shotgun (WGS) entry which is preliminary data.</text>
</comment>
<dbReference type="EMBL" id="QPFP01000003">
    <property type="protein sequence ID" value="TEB37749.1"/>
    <property type="molecule type" value="Genomic_DNA"/>
</dbReference>
<proteinExistence type="predicted"/>
<dbReference type="OrthoDB" id="3184970at2759"/>
<evidence type="ECO:0008006" key="3">
    <source>
        <dbReference type="Google" id="ProtNLM"/>
    </source>
</evidence>
<accession>A0A4Y7TW06</accession>
<dbReference type="STRING" id="71717.A0A4Y7TW06"/>